<gene>
    <name evidence="1" type="ORF">JJQ60_16180</name>
</gene>
<sequence length="293" mass="33815">MKLKLVYSILIIIFLGCSKNPSREIDMKENEASEIVDEITSISKEDAYSILITQKLQQYIDQKTLTKAYPDFIIETGQDRIFLEDSAVVKKVELIEPFVVISDSVKTVKTKVTFESKIDTLTTIIKTSDIKMDGEIFKTTKVIFETVEKPNISNQNSPKIKDPKHVARFTIRDLSFTWEEINACDCLFMVNAINTPYKKLYFGRFKDNQNGILQLGKNTTKYVIPIKNPRSKVRKPGSFWTETYQNDDYQIRLKASKATPKVKNKYTYYIDFTFTELSSKKTIRNLVLANCKS</sequence>
<dbReference type="AlphaFoldDB" id="A0A937A528"/>
<organism evidence="1 2">
    <name type="scientific">Aquimarina mytili</name>
    <dbReference type="NCBI Taxonomy" id="874423"/>
    <lineage>
        <taxon>Bacteria</taxon>
        <taxon>Pseudomonadati</taxon>
        <taxon>Bacteroidota</taxon>
        <taxon>Flavobacteriia</taxon>
        <taxon>Flavobacteriales</taxon>
        <taxon>Flavobacteriaceae</taxon>
        <taxon>Aquimarina</taxon>
    </lineage>
</organism>
<dbReference type="EMBL" id="JAERQJ010000007">
    <property type="protein sequence ID" value="MBL0685070.1"/>
    <property type="molecule type" value="Genomic_DNA"/>
</dbReference>
<evidence type="ECO:0000313" key="2">
    <source>
        <dbReference type="Proteomes" id="UP000651057"/>
    </source>
</evidence>
<evidence type="ECO:0000313" key="1">
    <source>
        <dbReference type="EMBL" id="MBL0685070.1"/>
    </source>
</evidence>
<dbReference type="PROSITE" id="PS51257">
    <property type="entry name" value="PROKAR_LIPOPROTEIN"/>
    <property type="match status" value="1"/>
</dbReference>
<keyword evidence="2" id="KW-1185">Reference proteome</keyword>
<dbReference type="Proteomes" id="UP000651057">
    <property type="component" value="Unassembled WGS sequence"/>
</dbReference>
<reference evidence="1" key="1">
    <citation type="submission" date="2021-01" db="EMBL/GenBank/DDBJ databases">
        <authorList>
            <person name="Zhong Y.L."/>
        </authorList>
    </citation>
    <scope>NUCLEOTIDE SEQUENCE</scope>
    <source>
        <strain evidence="1">KCTC 23302</strain>
    </source>
</reference>
<proteinExistence type="predicted"/>
<comment type="caution">
    <text evidence="1">The sequence shown here is derived from an EMBL/GenBank/DDBJ whole genome shotgun (WGS) entry which is preliminary data.</text>
</comment>
<protein>
    <submittedName>
        <fullName evidence="1">Uncharacterized protein</fullName>
    </submittedName>
</protein>
<accession>A0A937A528</accession>
<dbReference type="RefSeq" id="WP_201922671.1">
    <property type="nucleotide sequence ID" value="NZ_BAABAX010000020.1"/>
</dbReference>
<name>A0A937A528_9FLAO</name>